<dbReference type="GeneID" id="82444177"/>
<dbReference type="CDD" id="cd07891">
    <property type="entry name" value="CYTH-like_CthTTM-like_1"/>
    <property type="match status" value="1"/>
</dbReference>
<dbReference type="InterPro" id="IPR012042">
    <property type="entry name" value="NeuTTM/CthTTM-like"/>
</dbReference>
<sequence length="163" mass="18974">MAQEIERKFLVKDDSYRKMADSSSRIRQGYICSIRGRTVRVRIRDAKGYLTIKGPSNASGTSRYEWEHELPLDEAEELMRLCEPGMIDKTRYLVKVGNHTFEVDEFYGDNEGLVVAEVELKSEDEAFERPDFLGEEVTGQVKYYNSFLMKVPYNRWKNDPEIG</sequence>
<reference evidence="3 4" key="1">
    <citation type="submission" date="2022-08" db="EMBL/GenBank/DDBJ databases">
        <authorList>
            <person name="Zeman M."/>
            <person name="Kubasova T."/>
        </authorList>
    </citation>
    <scope>NUCLEOTIDE SEQUENCE [LARGE SCALE GENOMIC DNA]</scope>
    <source>
        <strain evidence="3 4">ET62</strain>
    </source>
</reference>
<dbReference type="SMART" id="SM01118">
    <property type="entry name" value="CYTH"/>
    <property type="match status" value="1"/>
</dbReference>
<gene>
    <name evidence="3" type="ORF">NW209_04485</name>
</gene>
<comment type="caution">
    <text evidence="3">The sequence shown here is derived from an EMBL/GenBank/DDBJ whole genome shotgun (WGS) entry which is preliminary data.</text>
</comment>
<dbReference type="EMBL" id="JANRHJ010000004">
    <property type="protein sequence ID" value="MCR8873281.1"/>
    <property type="molecule type" value="Genomic_DNA"/>
</dbReference>
<evidence type="ECO:0000256" key="1">
    <source>
        <dbReference type="PIRSR" id="PIRSR016487-1"/>
    </source>
</evidence>
<evidence type="ECO:0000313" key="4">
    <source>
        <dbReference type="Proteomes" id="UP001204579"/>
    </source>
</evidence>
<dbReference type="PANTHER" id="PTHR40114">
    <property type="entry name" value="SLR0698 PROTEIN"/>
    <property type="match status" value="1"/>
</dbReference>
<dbReference type="InterPro" id="IPR023577">
    <property type="entry name" value="CYTH_domain"/>
</dbReference>
<dbReference type="RefSeq" id="WP_018711735.1">
    <property type="nucleotide sequence ID" value="NZ_CALULB010000014.1"/>
</dbReference>
<accession>A0AAW5N4H1</accession>
<dbReference type="Proteomes" id="UP001204579">
    <property type="component" value="Unassembled WGS sequence"/>
</dbReference>
<evidence type="ECO:0000313" key="3">
    <source>
        <dbReference type="EMBL" id="MCR8873281.1"/>
    </source>
</evidence>
<dbReference type="Gene3D" id="2.40.320.10">
    <property type="entry name" value="Hypothetical Protein Pfu-838710-001"/>
    <property type="match status" value="1"/>
</dbReference>
<name>A0AAW5N4H1_9BACT</name>
<dbReference type="PANTHER" id="PTHR40114:SF1">
    <property type="entry name" value="SLR0698 PROTEIN"/>
    <property type="match status" value="1"/>
</dbReference>
<keyword evidence="4" id="KW-1185">Reference proteome</keyword>
<organism evidence="3 4">
    <name type="scientific">Phocaeicola barnesiae</name>
    <dbReference type="NCBI Taxonomy" id="376804"/>
    <lineage>
        <taxon>Bacteria</taxon>
        <taxon>Pseudomonadati</taxon>
        <taxon>Bacteroidota</taxon>
        <taxon>Bacteroidia</taxon>
        <taxon>Bacteroidales</taxon>
        <taxon>Bacteroidaceae</taxon>
        <taxon>Phocaeicola</taxon>
    </lineage>
</organism>
<dbReference type="PIRSF" id="PIRSF016487">
    <property type="entry name" value="CYTH_UCP016487"/>
    <property type="match status" value="1"/>
</dbReference>
<feature type="domain" description="CYTH" evidence="2">
    <location>
        <begin position="2"/>
        <end position="150"/>
    </location>
</feature>
<dbReference type="AlphaFoldDB" id="A0AAW5N4H1"/>
<protein>
    <submittedName>
        <fullName evidence="3">CYTH domain-containing protein</fullName>
    </submittedName>
</protein>
<dbReference type="SUPFAM" id="SSF55154">
    <property type="entry name" value="CYTH-like phosphatases"/>
    <property type="match status" value="1"/>
</dbReference>
<dbReference type="PROSITE" id="PS51707">
    <property type="entry name" value="CYTH"/>
    <property type="match status" value="1"/>
</dbReference>
<proteinExistence type="predicted"/>
<feature type="active site" description="Proton acceptor" evidence="1">
    <location>
        <position position="30"/>
    </location>
</feature>
<dbReference type="InterPro" id="IPR033469">
    <property type="entry name" value="CYTH-like_dom_sf"/>
</dbReference>
<dbReference type="Pfam" id="PF01928">
    <property type="entry name" value="CYTH"/>
    <property type="match status" value="1"/>
</dbReference>
<evidence type="ECO:0000259" key="2">
    <source>
        <dbReference type="PROSITE" id="PS51707"/>
    </source>
</evidence>